<name>A0A918WSM1_9ACTN</name>
<dbReference type="EMBL" id="BMVC01000001">
    <property type="protein sequence ID" value="GHC78368.1"/>
    <property type="molecule type" value="Genomic_DNA"/>
</dbReference>
<evidence type="ECO:0000313" key="1">
    <source>
        <dbReference type="EMBL" id="GHC78368.1"/>
    </source>
</evidence>
<evidence type="ECO:0000313" key="2">
    <source>
        <dbReference type="Proteomes" id="UP000638353"/>
    </source>
</evidence>
<dbReference type="Proteomes" id="UP000638353">
    <property type="component" value="Unassembled WGS sequence"/>
</dbReference>
<gene>
    <name evidence="1" type="ORF">GCM10010334_03540</name>
</gene>
<sequence length="75" mass="7894">MPCCARVLNPSGRAGKRAGNRPGIHGPVTPCPHVSCREFRPERAKAAEKDAGKTAEKTAERKALFSVCFGAISSG</sequence>
<protein>
    <submittedName>
        <fullName evidence="1">Uncharacterized protein</fullName>
    </submittedName>
</protein>
<reference evidence="1" key="2">
    <citation type="submission" date="2020-09" db="EMBL/GenBank/DDBJ databases">
        <authorList>
            <person name="Sun Q."/>
            <person name="Ohkuma M."/>
        </authorList>
    </citation>
    <scope>NUCLEOTIDE SEQUENCE</scope>
    <source>
        <strain evidence="1">JCM 4637</strain>
    </source>
</reference>
<dbReference type="AlphaFoldDB" id="A0A918WSM1"/>
<accession>A0A918WSM1</accession>
<proteinExistence type="predicted"/>
<organism evidence="1 2">
    <name type="scientific">Streptomyces finlayi</name>
    <dbReference type="NCBI Taxonomy" id="67296"/>
    <lineage>
        <taxon>Bacteria</taxon>
        <taxon>Bacillati</taxon>
        <taxon>Actinomycetota</taxon>
        <taxon>Actinomycetes</taxon>
        <taxon>Kitasatosporales</taxon>
        <taxon>Streptomycetaceae</taxon>
        <taxon>Streptomyces</taxon>
    </lineage>
</organism>
<comment type="caution">
    <text evidence="1">The sequence shown here is derived from an EMBL/GenBank/DDBJ whole genome shotgun (WGS) entry which is preliminary data.</text>
</comment>
<reference evidence="1" key="1">
    <citation type="journal article" date="2014" name="Int. J. Syst. Evol. Microbiol.">
        <title>Complete genome sequence of Corynebacterium casei LMG S-19264T (=DSM 44701T), isolated from a smear-ripened cheese.</title>
        <authorList>
            <consortium name="US DOE Joint Genome Institute (JGI-PGF)"/>
            <person name="Walter F."/>
            <person name="Albersmeier A."/>
            <person name="Kalinowski J."/>
            <person name="Ruckert C."/>
        </authorList>
    </citation>
    <scope>NUCLEOTIDE SEQUENCE</scope>
    <source>
        <strain evidence="1">JCM 4637</strain>
    </source>
</reference>